<dbReference type="InterPro" id="IPR001387">
    <property type="entry name" value="Cro/C1-type_HTH"/>
</dbReference>
<gene>
    <name evidence="3" type="ORF">OCS65_20940</name>
</gene>
<dbReference type="Proteomes" id="UP001163947">
    <property type="component" value="Chromosome"/>
</dbReference>
<dbReference type="RefSeq" id="WP_050034842.1">
    <property type="nucleotide sequence ID" value="NZ_CP011341.1"/>
</dbReference>
<evidence type="ECO:0000256" key="1">
    <source>
        <dbReference type="SAM" id="MobiDB-lite"/>
    </source>
</evidence>
<evidence type="ECO:0000313" key="3">
    <source>
        <dbReference type="EMBL" id="UYF92916.1"/>
    </source>
</evidence>
<feature type="domain" description="HTH cro/C1-type" evidence="2">
    <location>
        <begin position="38"/>
        <end position="92"/>
    </location>
</feature>
<evidence type="ECO:0000313" key="4">
    <source>
        <dbReference type="Proteomes" id="UP001163947"/>
    </source>
</evidence>
<accession>A0AA46SCD2</accession>
<dbReference type="SMART" id="SM00530">
    <property type="entry name" value="HTH_XRE"/>
    <property type="match status" value="1"/>
</dbReference>
<feature type="region of interest" description="Disordered" evidence="1">
    <location>
        <begin position="1"/>
        <end position="26"/>
    </location>
</feature>
<evidence type="ECO:0000259" key="2">
    <source>
        <dbReference type="PROSITE" id="PS50943"/>
    </source>
</evidence>
<dbReference type="PROSITE" id="PS50943">
    <property type="entry name" value="HTH_CROC1"/>
    <property type="match status" value="1"/>
</dbReference>
<dbReference type="Pfam" id="PF01381">
    <property type="entry name" value="HTH_3"/>
    <property type="match status" value="1"/>
</dbReference>
<dbReference type="GeneID" id="83622938"/>
<dbReference type="CDD" id="cd00093">
    <property type="entry name" value="HTH_XRE"/>
    <property type="match status" value="1"/>
</dbReference>
<dbReference type="AlphaFoldDB" id="A0AA46SCD2"/>
<dbReference type="EMBL" id="CP106982">
    <property type="protein sequence ID" value="UYF92916.1"/>
    <property type="molecule type" value="Genomic_DNA"/>
</dbReference>
<dbReference type="SUPFAM" id="SSF47413">
    <property type="entry name" value="lambda repressor-like DNA-binding domains"/>
    <property type="match status" value="1"/>
</dbReference>
<reference evidence="3" key="1">
    <citation type="submission" date="2022-09" db="EMBL/GenBank/DDBJ databases">
        <title>The genome sequence of Rhodococcus aetherivorans N1.</title>
        <authorList>
            <person name="Jiang W."/>
        </authorList>
    </citation>
    <scope>NUCLEOTIDE SEQUENCE</scope>
    <source>
        <strain evidence="3">N1</strain>
    </source>
</reference>
<dbReference type="InterPro" id="IPR010982">
    <property type="entry name" value="Lambda_DNA-bd_dom_sf"/>
</dbReference>
<dbReference type="KEGG" id="rav:AAT18_08010"/>
<protein>
    <submittedName>
        <fullName evidence="3">Helix-turn-helix domain-containing protein</fullName>
    </submittedName>
</protein>
<organism evidence="3 4">
    <name type="scientific">Rhodococcus aetherivorans</name>
    <dbReference type="NCBI Taxonomy" id="191292"/>
    <lineage>
        <taxon>Bacteria</taxon>
        <taxon>Bacillati</taxon>
        <taxon>Actinomycetota</taxon>
        <taxon>Actinomycetes</taxon>
        <taxon>Mycobacteriales</taxon>
        <taxon>Nocardiaceae</taxon>
        <taxon>Rhodococcus</taxon>
    </lineage>
</organism>
<dbReference type="GO" id="GO:0003677">
    <property type="term" value="F:DNA binding"/>
    <property type="evidence" value="ECO:0007669"/>
    <property type="project" value="InterPro"/>
</dbReference>
<dbReference type="Gene3D" id="1.10.260.40">
    <property type="entry name" value="lambda repressor-like DNA-binding domains"/>
    <property type="match status" value="1"/>
</dbReference>
<sequence>MSAADRPAVADLDARRRQHRAKRPRPERLLREVYGEILRDERRDQDRSLADVAAAVGMSKQYLSEIERGRKEPSSEVLRSVCGALHLPVEHLLSRGIRRLTAARVNAQVERVRDPRVELCAA</sequence>
<name>A0AA46SCD2_9NOCA</name>
<proteinExistence type="predicted"/>